<dbReference type="PRINTS" id="PR01348">
    <property type="entry name" value="ICLNCHANNEL"/>
</dbReference>
<dbReference type="GO" id="GO:0005829">
    <property type="term" value="C:cytosol"/>
    <property type="evidence" value="ECO:0000318"/>
    <property type="project" value="GO_Central"/>
</dbReference>
<organism evidence="6 7">
    <name type="scientific">Marchantia polymorpha</name>
    <name type="common">Common liverwort</name>
    <name type="synonym">Marchantia aquatica</name>
    <dbReference type="NCBI Taxonomy" id="3197"/>
    <lineage>
        <taxon>Eukaryota</taxon>
        <taxon>Viridiplantae</taxon>
        <taxon>Streptophyta</taxon>
        <taxon>Embryophyta</taxon>
        <taxon>Marchantiophyta</taxon>
        <taxon>Marchantiopsida</taxon>
        <taxon>Marchantiidae</taxon>
        <taxon>Marchantiales</taxon>
        <taxon>Marchantiaceae</taxon>
        <taxon>Marchantia</taxon>
    </lineage>
</organism>
<evidence type="ECO:0000256" key="3">
    <source>
        <dbReference type="ARBA" id="ARBA00007054"/>
    </source>
</evidence>
<protein>
    <recommendedName>
        <fullName evidence="8">Chloride conductance regulatory protein ICln</fullName>
    </recommendedName>
</protein>
<dbReference type="InterPro" id="IPR011993">
    <property type="entry name" value="PH-like_dom_sf"/>
</dbReference>
<dbReference type="InterPro" id="IPR003521">
    <property type="entry name" value="ICln"/>
</dbReference>
<dbReference type="Gene3D" id="2.30.29.30">
    <property type="entry name" value="Pleckstrin-homology domain (PH domain)/Phosphotyrosine-binding domain (PTB)"/>
    <property type="match status" value="1"/>
</dbReference>
<keyword evidence="4" id="KW-0963">Cytoplasm</keyword>
<evidence type="ECO:0000256" key="5">
    <source>
        <dbReference type="ARBA" id="ARBA00023242"/>
    </source>
</evidence>
<dbReference type="GO" id="GO:0006821">
    <property type="term" value="P:chloride transport"/>
    <property type="evidence" value="ECO:0007669"/>
    <property type="project" value="InterPro"/>
</dbReference>
<evidence type="ECO:0008006" key="8">
    <source>
        <dbReference type="Google" id="ProtNLM"/>
    </source>
</evidence>
<keyword evidence="7" id="KW-1185">Reference proteome</keyword>
<comment type="similarity">
    <text evidence="3">Belongs to the pICln (TC 1.A.47) family.</text>
</comment>
<name>A0A2R6XQX4_MARPO</name>
<dbReference type="Pfam" id="PF03517">
    <property type="entry name" value="Voldacs"/>
    <property type="match status" value="1"/>
</dbReference>
<keyword evidence="5" id="KW-0539">Nucleus</keyword>
<dbReference type="PANTHER" id="PTHR21399:SF0">
    <property type="entry name" value="METHYLOSOME SUBUNIT PICLN"/>
    <property type="match status" value="1"/>
</dbReference>
<sequence length="217" mass="23976">MATGLVAITERAADGGPLLNTGEDESIAHVAPDVGIVLEEGPVQQNGTLYITTKRLIWLSNDNLQKGYAVSFLSLSMHAISRNPNAYPVPCIYTQIESGDSDSEYEEADDMEDSLEAECDEEEDLSKVEEMRLVPRDPDILDQIFQVLCDCALLNPDPTGEQEGEGEWYFNVNEVLGGRPIGEDDDKPFDVTDISELHIHDPRFEDAEEELEEDGAA</sequence>
<accession>A0A2R6XQX4</accession>
<dbReference type="Gramene" id="Mp1g04520.1">
    <property type="protein sequence ID" value="Mp1g04520.1.cds"/>
    <property type="gene ID" value="Mp1g04520"/>
</dbReference>
<dbReference type="InterPro" id="IPR039924">
    <property type="entry name" value="ICln/Lot5/Saf5"/>
</dbReference>
<evidence type="ECO:0000256" key="1">
    <source>
        <dbReference type="ARBA" id="ARBA00004123"/>
    </source>
</evidence>
<dbReference type="PANTHER" id="PTHR21399">
    <property type="entry name" value="CHLORIDE CONDUCTANCE REGULATORY PROTEIN ICLN"/>
    <property type="match status" value="1"/>
</dbReference>
<evidence type="ECO:0000313" key="7">
    <source>
        <dbReference type="Proteomes" id="UP000244005"/>
    </source>
</evidence>
<dbReference type="EMBL" id="KZ772677">
    <property type="protein sequence ID" value="PTQ48515.1"/>
    <property type="molecule type" value="Genomic_DNA"/>
</dbReference>
<dbReference type="GO" id="GO:0005886">
    <property type="term" value="C:plasma membrane"/>
    <property type="evidence" value="ECO:0007669"/>
    <property type="project" value="InterPro"/>
</dbReference>
<dbReference type="GO" id="GO:0006884">
    <property type="term" value="P:cell volume homeostasis"/>
    <property type="evidence" value="ECO:0007669"/>
    <property type="project" value="InterPro"/>
</dbReference>
<dbReference type="GO" id="GO:0034709">
    <property type="term" value="C:methylosome"/>
    <property type="evidence" value="ECO:0007669"/>
    <property type="project" value="InterPro"/>
</dbReference>
<dbReference type="Proteomes" id="UP000244005">
    <property type="component" value="Unassembled WGS sequence"/>
</dbReference>
<proteinExistence type="inferred from homology"/>
<dbReference type="OrthoDB" id="19714at2759"/>
<comment type="subcellular location">
    <subcellularLocation>
        <location evidence="2">Cytoplasm</location>
    </subcellularLocation>
    <subcellularLocation>
        <location evidence="1">Nucleus</location>
    </subcellularLocation>
</comment>
<evidence type="ECO:0000256" key="2">
    <source>
        <dbReference type="ARBA" id="ARBA00004496"/>
    </source>
</evidence>
<evidence type="ECO:0000256" key="4">
    <source>
        <dbReference type="ARBA" id="ARBA00022490"/>
    </source>
</evidence>
<dbReference type="GO" id="GO:0005681">
    <property type="term" value="C:spliceosomal complex"/>
    <property type="evidence" value="ECO:0000318"/>
    <property type="project" value="GO_Central"/>
</dbReference>
<gene>
    <name evidence="6" type="ORF">MARPO_0005s0155</name>
</gene>
<dbReference type="OMA" id="HNPANSI"/>
<evidence type="ECO:0000313" key="6">
    <source>
        <dbReference type="EMBL" id="PTQ48515.1"/>
    </source>
</evidence>
<dbReference type="GO" id="GO:0034715">
    <property type="term" value="C:pICln-Sm protein complex"/>
    <property type="evidence" value="ECO:0000318"/>
    <property type="project" value="GO_Central"/>
</dbReference>
<dbReference type="AlphaFoldDB" id="A0A2R6XQX4"/>
<dbReference type="GO" id="GO:0000387">
    <property type="term" value="P:spliceosomal snRNP assembly"/>
    <property type="evidence" value="ECO:0000318"/>
    <property type="project" value="GO_Central"/>
</dbReference>
<dbReference type="SUPFAM" id="SSF50729">
    <property type="entry name" value="PH domain-like"/>
    <property type="match status" value="1"/>
</dbReference>
<dbReference type="GO" id="GO:0045292">
    <property type="term" value="P:mRNA cis splicing, via spliceosome"/>
    <property type="evidence" value="ECO:0000318"/>
    <property type="project" value="GO_Central"/>
</dbReference>
<reference evidence="7" key="1">
    <citation type="journal article" date="2017" name="Cell">
        <title>Insights into land plant evolution garnered from the Marchantia polymorpha genome.</title>
        <authorList>
            <person name="Bowman J.L."/>
            <person name="Kohchi T."/>
            <person name="Yamato K.T."/>
            <person name="Jenkins J."/>
            <person name="Shu S."/>
            <person name="Ishizaki K."/>
            <person name="Yamaoka S."/>
            <person name="Nishihama R."/>
            <person name="Nakamura Y."/>
            <person name="Berger F."/>
            <person name="Adam C."/>
            <person name="Aki S.S."/>
            <person name="Althoff F."/>
            <person name="Araki T."/>
            <person name="Arteaga-Vazquez M.A."/>
            <person name="Balasubrmanian S."/>
            <person name="Barry K."/>
            <person name="Bauer D."/>
            <person name="Boehm C.R."/>
            <person name="Briginshaw L."/>
            <person name="Caballero-Perez J."/>
            <person name="Catarino B."/>
            <person name="Chen F."/>
            <person name="Chiyoda S."/>
            <person name="Chovatia M."/>
            <person name="Davies K.M."/>
            <person name="Delmans M."/>
            <person name="Demura T."/>
            <person name="Dierschke T."/>
            <person name="Dolan L."/>
            <person name="Dorantes-Acosta A.E."/>
            <person name="Eklund D.M."/>
            <person name="Florent S.N."/>
            <person name="Flores-Sandoval E."/>
            <person name="Fujiyama A."/>
            <person name="Fukuzawa H."/>
            <person name="Galik B."/>
            <person name="Grimanelli D."/>
            <person name="Grimwood J."/>
            <person name="Grossniklaus U."/>
            <person name="Hamada T."/>
            <person name="Haseloff J."/>
            <person name="Hetherington A.J."/>
            <person name="Higo A."/>
            <person name="Hirakawa Y."/>
            <person name="Hundley H.N."/>
            <person name="Ikeda Y."/>
            <person name="Inoue K."/>
            <person name="Inoue S.I."/>
            <person name="Ishida S."/>
            <person name="Jia Q."/>
            <person name="Kakita M."/>
            <person name="Kanazawa T."/>
            <person name="Kawai Y."/>
            <person name="Kawashima T."/>
            <person name="Kennedy M."/>
            <person name="Kinose K."/>
            <person name="Kinoshita T."/>
            <person name="Kohara Y."/>
            <person name="Koide E."/>
            <person name="Komatsu K."/>
            <person name="Kopischke S."/>
            <person name="Kubo M."/>
            <person name="Kyozuka J."/>
            <person name="Lagercrantz U."/>
            <person name="Lin S.S."/>
            <person name="Lindquist E."/>
            <person name="Lipzen A.M."/>
            <person name="Lu C.W."/>
            <person name="De Luna E."/>
            <person name="Martienssen R.A."/>
            <person name="Minamino N."/>
            <person name="Mizutani M."/>
            <person name="Mizutani M."/>
            <person name="Mochizuki N."/>
            <person name="Monte I."/>
            <person name="Mosher R."/>
            <person name="Nagasaki H."/>
            <person name="Nakagami H."/>
            <person name="Naramoto S."/>
            <person name="Nishitani K."/>
            <person name="Ohtani M."/>
            <person name="Okamoto T."/>
            <person name="Okumura M."/>
            <person name="Phillips J."/>
            <person name="Pollak B."/>
            <person name="Reinders A."/>
            <person name="Rovekamp M."/>
            <person name="Sano R."/>
            <person name="Sawa S."/>
            <person name="Schmid M.W."/>
            <person name="Shirakawa M."/>
            <person name="Solano R."/>
            <person name="Spunde A."/>
            <person name="Suetsugu N."/>
            <person name="Sugano S."/>
            <person name="Sugiyama A."/>
            <person name="Sun R."/>
            <person name="Suzuki Y."/>
            <person name="Takenaka M."/>
            <person name="Takezawa D."/>
            <person name="Tomogane H."/>
            <person name="Tsuzuki M."/>
            <person name="Ueda T."/>
            <person name="Umeda M."/>
            <person name="Ward J.M."/>
            <person name="Watanabe Y."/>
            <person name="Yazaki K."/>
            <person name="Yokoyama R."/>
            <person name="Yoshitake Y."/>
            <person name="Yotsui I."/>
            <person name="Zachgo S."/>
            <person name="Schmutz J."/>
        </authorList>
    </citation>
    <scope>NUCLEOTIDE SEQUENCE [LARGE SCALE GENOMIC DNA]</scope>
    <source>
        <strain evidence="7">Tak-1</strain>
    </source>
</reference>